<organism evidence="1 2">
    <name type="scientific">Eumeta variegata</name>
    <name type="common">Bagworm moth</name>
    <name type="synonym">Eumeta japonica</name>
    <dbReference type="NCBI Taxonomy" id="151549"/>
    <lineage>
        <taxon>Eukaryota</taxon>
        <taxon>Metazoa</taxon>
        <taxon>Ecdysozoa</taxon>
        <taxon>Arthropoda</taxon>
        <taxon>Hexapoda</taxon>
        <taxon>Insecta</taxon>
        <taxon>Pterygota</taxon>
        <taxon>Neoptera</taxon>
        <taxon>Endopterygota</taxon>
        <taxon>Lepidoptera</taxon>
        <taxon>Glossata</taxon>
        <taxon>Ditrysia</taxon>
        <taxon>Tineoidea</taxon>
        <taxon>Psychidae</taxon>
        <taxon>Oiketicinae</taxon>
        <taxon>Eumeta</taxon>
    </lineage>
</organism>
<dbReference type="PANTHER" id="PTHR46060:SF1">
    <property type="entry name" value="MARINER MOS1 TRANSPOSASE-LIKE PROTEIN"/>
    <property type="match status" value="1"/>
</dbReference>
<sequence length="125" mass="14365">MTKDRISAVQLMVETDKRVTYQQIRTIIGMSQVHKVLHKHIAVRKLCTWWIPHSLTEAQKPRRVNCCREMIESFAGGDSNAVHDMVTDDQNRIYCYTIPKKIDSLLSGCILSSYELKVKRSQSVG</sequence>
<keyword evidence="2" id="KW-1185">Reference proteome</keyword>
<evidence type="ECO:0000313" key="1">
    <source>
        <dbReference type="EMBL" id="GBP18619.1"/>
    </source>
</evidence>
<evidence type="ECO:0008006" key="3">
    <source>
        <dbReference type="Google" id="ProtNLM"/>
    </source>
</evidence>
<evidence type="ECO:0000313" key="2">
    <source>
        <dbReference type="Proteomes" id="UP000299102"/>
    </source>
</evidence>
<dbReference type="AlphaFoldDB" id="A0A4C1TX58"/>
<proteinExistence type="predicted"/>
<protein>
    <recommendedName>
        <fullName evidence="3">Mariner Mos1 transposase</fullName>
    </recommendedName>
</protein>
<accession>A0A4C1TX58</accession>
<reference evidence="1 2" key="1">
    <citation type="journal article" date="2019" name="Commun. Biol.">
        <title>The bagworm genome reveals a unique fibroin gene that provides high tensile strength.</title>
        <authorList>
            <person name="Kono N."/>
            <person name="Nakamura H."/>
            <person name="Ohtoshi R."/>
            <person name="Tomita M."/>
            <person name="Numata K."/>
            <person name="Arakawa K."/>
        </authorList>
    </citation>
    <scope>NUCLEOTIDE SEQUENCE [LARGE SCALE GENOMIC DNA]</scope>
</reference>
<gene>
    <name evidence="1" type="ORF">EVAR_14389_1</name>
</gene>
<name>A0A4C1TX58_EUMVA</name>
<dbReference type="Proteomes" id="UP000299102">
    <property type="component" value="Unassembled WGS sequence"/>
</dbReference>
<dbReference type="EMBL" id="BGZK01000099">
    <property type="protein sequence ID" value="GBP18619.1"/>
    <property type="molecule type" value="Genomic_DNA"/>
</dbReference>
<dbReference type="OrthoDB" id="10017160at2759"/>
<dbReference type="PANTHER" id="PTHR46060">
    <property type="entry name" value="MARINER MOS1 TRANSPOSASE-LIKE PROTEIN"/>
    <property type="match status" value="1"/>
</dbReference>
<comment type="caution">
    <text evidence="1">The sequence shown here is derived from an EMBL/GenBank/DDBJ whole genome shotgun (WGS) entry which is preliminary data.</text>
</comment>
<dbReference type="InterPro" id="IPR052709">
    <property type="entry name" value="Transposase-MT_Hybrid"/>
</dbReference>